<name>A0A820Q309_9BILA</name>
<reference evidence="1" key="1">
    <citation type="submission" date="2021-02" db="EMBL/GenBank/DDBJ databases">
        <authorList>
            <person name="Nowell W R."/>
        </authorList>
    </citation>
    <scope>NUCLEOTIDE SEQUENCE</scope>
</reference>
<dbReference type="EMBL" id="CAJOBB010026410">
    <property type="protein sequence ID" value="CAF4415636.1"/>
    <property type="molecule type" value="Genomic_DNA"/>
</dbReference>
<organism evidence="1 2">
    <name type="scientific">Adineta steineri</name>
    <dbReference type="NCBI Taxonomy" id="433720"/>
    <lineage>
        <taxon>Eukaryota</taxon>
        <taxon>Metazoa</taxon>
        <taxon>Spiralia</taxon>
        <taxon>Gnathifera</taxon>
        <taxon>Rotifera</taxon>
        <taxon>Eurotatoria</taxon>
        <taxon>Bdelloidea</taxon>
        <taxon>Adinetida</taxon>
        <taxon>Adinetidae</taxon>
        <taxon>Adineta</taxon>
    </lineage>
</organism>
<evidence type="ECO:0000313" key="2">
    <source>
        <dbReference type="Proteomes" id="UP000663868"/>
    </source>
</evidence>
<accession>A0A820Q309</accession>
<evidence type="ECO:0000313" key="1">
    <source>
        <dbReference type="EMBL" id="CAF4415636.1"/>
    </source>
</evidence>
<feature type="non-terminal residue" evidence="1">
    <location>
        <position position="118"/>
    </location>
</feature>
<protein>
    <submittedName>
        <fullName evidence="1">Uncharacterized protein</fullName>
    </submittedName>
</protein>
<gene>
    <name evidence="1" type="ORF">KXQ929_LOCUS51865</name>
</gene>
<proteinExistence type="predicted"/>
<dbReference type="Proteomes" id="UP000663868">
    <property type="component" value="Unassembled WGS sequence"/>
</dbReference>
<sequence>MKTSPIALQVESFIFIHTYRYAFGLGNYGLISIEPWETNKAITSVINQNVITRDLVGGEQCLSYYYYITLDDGIDYGQQVLVSIRPDNTSDNVIEIDRLSITDMKENRWNQRNITFNP</sequence>
<comment type="caution">
    <text evidence="1">The sequence shown here is derived from an EMBL/GenBank/DDBJ whole genome shotgun (WGS) entry which is preliminary data.</text>
</comment>
<dbReference type="AlphaFoldDB" id="A0A820Q309"/>